<comment type="caution">
    <text evidence="1">The sequence shown here is derived from an EMBL/GenBank/DDBJ whole genome shotgun (WGS) entry which is preliminary data.</text>
</comment>
<keyword evidence="2" id="KW-1185">Reference proteome</keyword>
<name>A0ABV2PQU7_9BACI</name>
<proteinExistence type="predicted"/>
<dbReference type="RefSeq" id="WP_354473188.1">
    <property type="nucleotide sequence ID" value="NZ_JBEPSB010000038.1"/>
</dbReference>
<evidence type="ECO:0000313" key="2">
    <source>
        <dbReference type="Proteomes" id="UP001549363"/>
    </source>
</evidence>
<organism evidence="1 2">
    <name type="scientific">Lysinibacillus parviboronicapiens</name>
    <dbReference type="NCBI Taxonomy" id="436516"/>
    <lineage>
        <taxon>Bacteria</taxon>
        <taxon>Bacillati</taxon>
        <taxon>Bacillota</taxon>
        <taxon>Bacilli</taxon>
        <taxon>Bacillales</taxon>
        <taxon>Bacillaceae</taxon>
        <taxon>Lysinibacillus</taxon>
    </lineage>
</organism>
<reference evidence="1 2" key="1">
    <citation type="submission" date="2024-06" db="EMBL/GenBank/DDBJ databases">
        <title>Sorghum-associated microbial communities from plants grown in Nebraska, USA.</title>
        <authorList>
            <person name="Schachtman D."/>
        </authorList>
    </citation>
    <scope>NUCLEOTIDE SEQUENCE [LARGE SCALE GENOMIC DNA]</scope>
    <source>
        <strain evidence="1 2">736</strain>
    </source>
</reference>
<dbReference type="EMBL" id="JBEPSB010000038">
    <property type="protein sequence ID" value="MET4563339.1"/>
    <property type="molecule type" value="Genomic_DNA"/>
</dbReference>
<gene>
    <name evidence="1" type="ORF">ABIA69_004536</name>
</gene>
<protein>
    <submittedName>
        <fullName evidence="1">Uncharacterized protein</fullName>
    </submittedName>
</protein>
<evidence type="ECO:0000313" key="1">
    <source>
        <dbReference type="EMBL" id="MET4563339.1"/>
    </source>
</evidence>
<accession>A0ABV2PQU7</accession>
<sequence length="369" mass="43111">MSTKAQKPLKGKKIRMKIKGFEISNDITLNDTLKHGFYYNHELMDLFLNSILLIDLDKRKYKNDEITLNLVEYKQSSNINIMEGIFTTARHGIRKTTINIETQEEMNTIEHYEGVKNEILFTLDKKKGLLLVQEDKQNHVFSRSILKSFLYSHRNLIFPYIEEFNRKNTANKASLYKRGFYAINSLPPIDFIEKLNEFKTIKSGILYINSSENNQGNNDVIQKLEEELTDHEIVDYDIEMKIKNKSPYGMVKTFEKYFNRMMEIQKYDDYAIEGVTKSGATKKITPDSITREFDIEVHVNGKGLANLDDIFNGMENIILHKTPLVDKKEFDQSFFIKDDTSVQKKIQEIANAINKPEEAQEEERKEQAE</sequence>
<dbReference type="Proteomes" id="UP001549363">
    <property type="component" value="Unassembled WGS sequence"/>
</dbReference>